<dbReference type="Proteomes" id="UP001497522">
    <property type="component" value="Chromosome 6"/>
</dbReference>
<proteinExistence type="predicted"/>
<name>A0ABP1BRQ8_9BRYO</name>
<dbReference type="EMBL" id="OZ023707">
    <property type="protein sequence ID" value="CAK9878786.1"/>
    <property type="molecule type" value="Genomic_DNA"/>
</dbReference>
<keyword evidence="2" id="KW-1185">Reference proteome</keyword>
<gene>
    <name evidence="1" type="ORF">CSSPJE1EN2_LOCUS20529</name>
</gene>
<protein>
    <submittedName>
        <fullName evidence="1">Uncharacterized protein</fullName>
    </submittedName>
</protein>
<evidence type="ECO:0000313" key="1">
    <source>
        <dbReference type="EMBL" id="CAK9878786.1"/>
    </source>
</evidence>
<reference evidence="1" key="1">
    <citation type="submission" date="2024-03" db="EMBL/GenBank/DDBJ databases">
        <authorList>
            <consortium name="ELIXIR-Norway"/>
            <consortium name="Elixir Norway"/>
        </authorList>
    </citation>
    <scope>NUCLEOTIDE SEQUENCE</scope>
</reference>
<accession>A0ABP1BRQ8</accession>
<evidence type="ECO:0000313" key="2">
    <source>
        <dbReference type="Proteomes" id="UP001497522"/>
    </source>
</evidence>
<sequence>MGHEVTFEAEDKIMEFNMFMELEDSFQNQLSDVVTALPQGQEVKVHNTCWDHQDYFLEYLLENDSKGKGGFEKLSICVGEEELGHELTFETEDDSMKLNMLWDLPSTPYSLLSMPANNPFTKQYNLLMIEMGS</sequence>
<organism evidence="1 2">
    <name type="scientific">Sphagnum jensenii</name>
    <dbReference type="NCBI Taxonomy" id="128206"/>
    <lineage>
        <taxon>Eukaryota</taxon>
        <taxon>Viridiplantae</taxon>
        <taxon>Streptophyta</taxon>
        <taxon>Embryophyta</taxon>
        <taxon>Bryophyta</taxon>
        <taxon>Sphagnophytina</taxon>
        <taxon>Sphagnopsida</taxon>
        <taxon>Sphagnales</taxon>
        <taxon>Sphagnaceae</taxon>
        <taxon>Sphagnum</taxon>
    </lineage>
</organism>